<dbReference type="PANTHER" id="PTHR12592:SF0">
    <property type="entry name" value="ATP-DEPENDENT (S)-NAD(P)H-HYDRATE DEHYDRATASE"/>
    <property type="match status" value="1"/>
</dbReference>
<comment type="similarity">
    <text evidence="18">Belongs to the NnrE/AIBP family.</text>
</comment>
<dbReference type="PIRSF" id="PIRSF017184">
    <property type="entry name" value="Nnr"/>
    <property type="match status" value="1"/>
</dbReference>
<dbReference type="PROSITE" id="PS51385">
    <property type="entry name" value="YJEF_N"/>
    <property type="match status" value="1"/>
</dbReference>
<dbReference type="Proteomes" id="UP000036700">
    <property type="component" value="Chromosome"/>
</dbReference>
<keyword evidence="9 18" id="KW-0630">Potassium</keyword>
<dbReference type="SUPFAM" id="SSF64153">
    <property type="entry name" value="YjeF N-terminal domain-like"/>
    <property type="match status" value="1"/>
</dbReference>
<gene>
    <name evidence="17" type="primary">nnrD</name>
    <name evidence="18" type="synonym">nnrE</name>
    <name evidence="22" type="ORF">ABW99_06265</name>
</gene>
<dbReference type="HAMAP" id="MF_01966">
    <property type="entry name" value="NADHX_epimerase"/>
    <property type="match status" value="1"/>
</dbReference>
<evidence type="ECO:0000256" key="17">
    <source>
        <dbReference type="HAMAP-Rule" id="MF_01965"/>
    </source>
</evidence>
<feature type="domain" description="YjeF N-terminal" evidence="21">
    <location>
        <begin position="15"/>
        <end position="226"/>
    </location>
</feature>
<evidence type="ECO:0000256" key="1">
    <source>
        <dbReference type="ARBA" id="ARBA00000013"/>
    </source>
</evidence>
<evidence type="ECO:0000256" key="10">
    <source>
        <dbReference type="ARBA" id="ARBA00023027"/>
    </source>
</evidence>
<evidence type="ECO:0000256" key="14">
    <source>
        <dbReference type="ARBA" id="ARBA00025153"/>
    </source>
</evidence>
<keyword evidence="11 18" id="KW-0413">Isomerase</keyword>
<evidence type="ECO:0000256" key="16">
    <source>
        <dbReference type="ARBA" id="ARBA00049209"/>
    </source>
</evidence>
<evidence type="ECO:0000313" key="23">
    <source>
        <dbReference type="Proteomes" id="UP000036700"/>
    </source>
</evidence>
<sequence length="514" mass="53012">MLKQPFLPLYDVARLRRIEQRAQAHLAPHTLMAHAGRAAANWLYGELARTPADARPILILAGHGNNGGDALVLSAELARRGVPVQVWLLAKPSTDDARWALAEAQAAGVPISPVPASLPGHADGGFPYHWGVDGLFGIGLSRPLDEPTGALVAWFNAQPFRRLALDVPSGLLADVGQPAGRREHVVRADATIAFLGATAGLYTGVGRDCAGVISIDTLGVSVDASSTANGEAPRAWLNTPGLFAAHLPRRQHASHKGTYGALAVLGGNQGMLGAPILAARAALHLGAGRVHVGFVAPDFPPYDSLQPELMLRHAHAVERAEMQALATGPGMGRDAGALACLADALDHPDISLVLDADALNLLSAHAEFGERLRRRAVPAVLTPHPLEAARLLGCDAAAVQADRLGAARDLAQRYGAVAVLKGSGTVIDDGEYTLVNPTGNAGLASAGSGDVLTGMIGALLAQGMPPLSAAAVGVYLHGRAAERLVDGGQGPAGLTAGELPGAARDEFNGWLQTT</sequence>
<feature type="binding site" evidence="18">
    <location>
        <position position="133"/>
    </location>
    <ligand>
        <name>K(+)</name>
        <dbReference type="ChEBI" id="CHEBI:29103"/>
    </ligand>
</feature>
<feature type="binding site" evidence="17">
    <location>
        <position position="384"/>
    </location>
    <ligand>
        <name>(6S)-NADPHX</name>
        <dbReference type="ChEBI" id="CHEBI:64076"/>
    </ligand>
</feature>
<dbReference type="InterPro" id="IPR017953">
    <property type="entry name" value="Carbohydrate_kinase_pred_CS"/>
</dbReference>
<evidence type="ECO:0000313" key="22">
    <source>
        <dbReference type="EMBL" id="AKJ67877.1"/>
    </source>
</evidence>
<dbReference type="KEGG" id="ptx:ABW99_06265"/>
<dbReference type="EC" id="5.1.99.6" evidence="19"/>
<feature type="binding site" evidence="17">
    <location>
        <position position="274"/>
    </location>
    <ligand>
        <name>(6S)-NADPHX</name>
        <dbReference type="ChEBI" id="CHEBI:64076"/>
    </ligand>
</feature>
<comment type="similarity">
    <text evidence="17">Belongs to the NnrD/CARKD family.</text>
</comment>
<name>A0A0G3ERF6_9BURK</name>
<dbReference type="InterPro" id="IPR029056">
    <property type="entry name" value="Ribokinase-like"/>
</dbReference>
<feature type="binding site" evidence="17">
    <location>
        <begin position="421"/>
        <end position="425"/>
    </location>
    <ligand>
        <name>AMP</name>
        <dbReference type="ChEBI" id="CHEBI:456215"/>
    </ligand>
</feature>
<dbReference type="STRING" id="445709.ABW99_06265"/>
<evidence type="ECO:0000256" key="8">
    <source>
        <dbReference type="ARBA" id="ARBA00022857"/>
    </source>
</evidence>
<evidence type="ECO:0000256" key="13">
    <source>
        <dbReference type="ARBA" id="ARBA00023268"/>
    </source>
</evidence>
<dbReference type="Gene3D" id="3.40.50.10260">
    <property type="entry name" value="YjeF N-terminal domain"/>
    <property type="match status" value="1"/>
</dbReference>
<dbReference type="InterPro" id="IPR036652">
    <property type="entry name" value="YjeF_N_dom_sf"/>
</dbReference>
<dbReference type="EC" id="4.2.1.136" evidence="19"/>
<dbReference type="InterPro" id="IPR000631">
    <property type="entry name" value="CARKD"/>
</dbReference>
<dbReference type="NCBIfam" id="TIGR00196">
    <property type="entry name" value="yjeF_cterm"/>
    <property type="match status" value="1"/>
</dbReference>
<comment type="function">
    <text evidence="17">Catalyzes the dehydration of the S-form of NAD(P)HX at the expense of ADP, which is converted to AMP. Together with NAD(P)HX epimerase, which catalyzes the epimerization of the S- and R-forms, the enzyme allows the repair of both epimers of NAD(P)HX, a damaged form of NAD(P)H that is a result of enzymatic or heat-dependent hydration.</text>
</comment>
<feature type="binding site" evidence="17">
    <location>
        <position position="449"/>
    </location>
    <ligand>
        <name>AMP</name>
        <dbReference type="ChEBI" id="CHEBI:456215"/>
    </ligand>
</feature>
<dbReference type="Pfam" id="PF03853">
    <property type="entry name" value="YjeF_N"/>
    <property type="match status" value="1"/>
</dbReference>
<evidence type="ECO:0000256" key="4">
    <source>
        <dbReference type="ARBA" id="ARBA00009524"/>
    </source>
</evidence>
<accession>A0A0G3ERF6</accession>
<dbReference type="RefSeq" id="WP_047213676.1">
    <property type="nucleotide sequence ID" value="NZ_CP011568.3"/>
</dbReference>
<comment type="cofactor">
    <cofactor evidence="18 19">
        <name>K(+)</name>
        <dbReference type="ChEBI" id="CHEBI:29103"/>
    </cofactor>
    <text evidence="18 19">Binds 1 potassium ion per subunit.</text>
</comment>
<dbReference type="CDD" id="cd01171">
    <property type="entry name" value="YXKO-related"/>
    <property type="match status" value="1"/>
</dbReference>
<dbReference type="PROSITE" id="PS01050">
    <property type="entry name" value="YJEF_C_2"/>
    <property type="match status" value="1"/>
</dbReference>
<feature type="binding site" evidence="18">
    <location>
        <begin position="65"/>
        <end position="69"/>
    </location>
    <ligand>
        <name>(6S)-NADPHX</name>
        <dbReference type="ChEBI" id="CHEBI:64076"/>
    </ligand>
</feature>
<dbReference type="Pfam" id="PF01256">
    <property type="entry name" value="Carb_kinase"/>
    <property type="match status" value="1"/>
</dbReference>
<keyword evidence="7 17" id="KW-0067">ATP-binding</keyword>
<comment type="catalytic activity">
    <reaction evidence="2 18 19">
        <text>(6R)-NADPHX = (6S)-NADPHX</text>
        <dbReference type="Rhea" id="RHEA:32227"/>
        <dbReference type="ChEBI" id="CHEBI:64076"/>
        <dbReference type="ChEBI" id="CHEBI:64077"/>
        <dbReference type="EC" id="5.1.99.6"/>
    </reaction>
</comment>
<evidence type="ECO:0000256" key="9">
    <source>
        <dbReference type="ARBA" id="ARBA00022958"/>
    </source>
</evidence>
<dbReference type="AlphaFoldDB" id="A0A0G3ERF6"/>
<comment type="similarity">
    <text evidence="4 19">In the C-terminal section; belongs to the NnrD/CARKD family.</text>
</comment>
<comment type="caution">
    <text evidence="18">Lacks conserved residue(s) required for the propagation of feature annotation.</text>
</comment>
<evidence type="ECO:0000256" key="18">
    <source>
        <dbReference type="HAMAP-Rule" id="MF_01966"/>
    </source>
</evidence>
<keyword evidence="8 17" id="KW-0521">NADP</keyword>
<dbReference type="PANTHER" id="PTHR12592">
    <property type="entry name" value="ATP-DEPENDENT (S)-NAD(P)H-HYDRATE DEHYDRATASE FAMILY MEMBER"/>
    <property type="match status" value="1"/>
</dbReference>
<feature type="binding site" evidence="18">
    <location>
        <position position="66"/>
    </location>
    <ligand>
        <name>K(+)</name>
        <dbReference type="ChEBI" id="CHEBI:29103"/>
    </ligand>
</feature>
<evidence type="ECO:0000256" key="7">
    <source>
        <dbReference type="ARBA" id="ARBA00022840"/>
    </source>
</evidence>
<dbReference type="GO" id="GO:0046496">
    <property type="term" value="P:nicotinamide nucleotide metabolic process"/>
    <property type="evidence" value="ECO:0007669"/>
    <property type="project" value="UniProtKB-UniRule"/>
</dbReference>
<comment type="function">
    <text evidence="14 19">Bifunctional enzyme that catalyzes the epimerization of the S- and R-forms of NAD(P)HX and the dehydration of the S-form of NAD(P)HX at the expense of ADP, which is converted to AMP. This allows the repair of both epimers of NAD(P)HX, a damaged form of NAD(P)H that is a result of enzymatic or heat-dependent hydration.</text>
</comment>
<reference evidence="23" key="1">
    <citation type="submission" date="2015-06" db="EMBL/GenBank/DDBJ databases">
        <authorList>
            <person name="Lim Y.L."/>
            <person name="Ee R."/>
            <person name="Yong D."/>
            <person name="How K.Y."/>
            <person name="Yin W.F."/>
            <person name="Chan K.G."/>
        </authorList>
    </citation>
    <scope>NUCLEOTIDE SEQUENCE [LARGE SCALE GENOMIC DNA]</scope>
    <source>
        <strain evidence="23">DSM 25325</strain>
    </source>
</reference>
<protein>
    <recommendedName>
        <fullName evidence="19">Bifunctional NAD(P)H-hydrate repair enzyme</fullName>
    </recommendedName>
    <alternativeName>
        <fullName evidence="19">Nicotinamide nucleotide repair protein</fullName>
    </alternativeName>
    <domain>
        <recommendedName>
            <fullName evidence="19">ADP-dependent (S)-NAD(P)H-hydrate dehydratase</fullName>
            <ecNumber evidence="19">4.2.1.136</ecNumber>
        </recommendedName>
        <alternativeName>
            <fullName evidence="19">ADP-dependent NAD(P)HX dehydratase</fullName>
        </alternativeName>
    </domain>
    <domain>
        <recommendedName>
            <fullName evidence="19">NAD(P)H-hydrate epimerase</fullName>
            <ecNumber evidence="19">5.1.99.6</ecNumber>
        </recommendedName>
    </domain>
</protein>
<feature type="binding site" evidence="18">
    <location>
        <begin position="137"/>
        <end position="143"/>
    </location>
    <ligand>
        <name>(6S)-NADPHX</name>
        <dbReference type="ChEBI" id="CHEBI:64076"/>
    </ligand>
</feature>
<evidence type="ECO:0000259" key="21">
    <source>
        <dbReference type="PROSITE" id="PS51385"/>
    </source>
</evidence>
<dbReference type="Gene3D" id="3.40.1190.20">
    <property type="match status" value="1"/>
</dbReference>
<feature type="binding site" evidence="17">
    <location>
        <position position="330"/>
    </location>
    <ligand>
        <name>(6S)-NADPHX</name>
        <dbReference type="ChEBI" id="CHEBI:64076"/>
    </ligand>
</feature>
<dbReference type="InterPro" id="IPR004443">
    <property type="entry name" value="YjeF_N_dom"/>
</dbReference>
<feature type="binding site" evidence="17">
    <location>
        <position position="450"/>
    </location>
    <ligand>
        <name>(6S)-NADPHX</name>
        <dbReference type="ChEBI" id="CHEBI:64076"/>
    </ligand>
</feature>
<evidence type="ECO:0000259" key="20">
    <source>
        <dbReference type="PROSITE" id="PS51383"/>
    </source>
</evidence>
<dbReference type="InterPro" id="IPR030677">
    <property type="entry name" value="Nnr"/>
</dbReference>
<comment type="function">
    <text evidence="18">Catalyzes the epimerization of the S- and R-forms of NAD(P)HX, a damaged form of NAD(P)H that is a result of enzymatic or heat-dependent hydration. This is a prerequisite for the S-specific NAD(P)H-hydrate dehydratase to allow the repair of both epimers of NAD(P)HX.</text>
</comment>
<dbReference type="GO" id="GO:0052855">
    <property type="term" value="F:ADP-dependent NAD(P)H-hydrate dehydratase activity"/>
    <property type="evidence" value="ECO:0007669"/>
    <property type="project" value="UniProtKB-UniRule"/>
</dbReference>
<dbReference type="PATRIC" id="fig|445709.3.peg.1345"/>
<comment type="subunit">
    <text evidence="17">Homotetramer.</text>
</comment>
<keyword evidence="5 18" id="KW-0479">Metal-binding</keyword>
<dbReference type="OrthoDB" id="9806925at2"/>
<feature type="domain" description="YjeF C-terminal" evidence="20">
    <location>
        <begin position="239"/>
        <end position="510"/>
    </location>
</feature>
<comment type="similarity">
    <text evidence="3 19">In the N-terminal section; belongs to the NnrE/AIBP family.</text>
</comment>
<dbReference type="GO" id="GO:0110051">
    <property type="term" value="P:metabolite repair"/>
    <property type="evidence" value="ECO:0007669"/>
    <property type="project" value="TreeGrafter"/>
</dbReference>
<comment type="cofactor">
    <cofactor evidence="17">
        <name>Mg(2+)</name>
        <dbReference type="ChEBI" id="CHEBI:18420"/>
    </cofactor>
</comment>
<organism evidence="22 23">
    <name type="scientific">Pandoraea thiooxydans</name>
    <dbReference type="NCBI Taxonomy" id="445709"/>
    <lineage>
        <taxon>Bacteria</taxon>
        <taxon>Pseudomonadati</taxon>
        <taxon>Pseudomonadota</taxon>
        <taxon>Betaproteobacteria</taxon>
        <taxon>Burkholderiales</taxon>
        <taxon>Burkholderiaceae</taxon>
        <taxon>Pandoraea</taxon>
    </lineage>
</organism>
<keyword evidence="12 17" id="KW-0456">Lyase</keyword>
<feature type="binding site" evidence="18">
    <location>
        <position position="169"/>
    </location>
    <ligand>
        <name>K(+)</name>
        <dbReference type="ChEBI" id="CHEBI:29103"/>
    </ligand>
</feature>
<evidence type="ECO:0000256" key="2">
    <source>
        <dbReference type="ARBA" id="ARBA00000909"/>
    </source>
</evidence>
<dbReference type="HAMAP" id="MF_01965">
    <property type="entry name" value="NADHX_dehydratase"/>
    <property type="match status" value="1"/>
</dbReference>
<dbReference type="GO" id="GO:0046872">
    <property type="term" value="F:metal ion binding"/>
    <property type="evidence" value="ECO:0007669"/>
    <property type="project" value="UniProtKB-UniRule"/>
</dbReference>
<evidence type="ECO:0000256" key="6">
    <source>
        <dbReference type="ARBA" id="ARBA00022741"/>
    </source>
</evidence>
<evidence type="ECO:0000256" key="5">
    <source>
        <dbReference type="ARBA" id="ARBA00022723"/>
    </source>
</evidence>
<keyword evidence="10 17" id="KW-0520">NAD</keyword>
<evidence type="ECO:0000256" key="3">
    <source>
        <dbReference type="ARBA" id="ARBA00006001"/>
    </source>
</evidence>
<evidence type="ECO:0000256" key="11">
    <source>
        <dbReference type="ARBA" id="ARBA00023235"/>
    </source>
</evidence>
<dbReference type="EMBL" id="CP011568">
    <property type="protein sequence ID" value="AKJ67877.1"/>
    <property type="molecule type" value="Genomic_DNA"/>
</dbReference>
<comment type="catalytic activity">
    <reaction evidence="16 17 19">
        <text>(6S)-NADPHX + ADP = AMP + phosphate + NADPH + H(+)</text>
        <dbReference type="Rhea" id="RHEA:32235"/>
        <dbReference type="ChEBI" id="CHEBI:15378"/>
        <dbReference type="ChEBI" id="CHEBI:43474"/>
        <dbReference type="ChEBI" id="CHEBI:57783"/>
        <dbReference type="ChEBI" id="CHEBI:64076"/>
        <dbReference type="ChEBI" id="CHEBI:456215"/>
        <dbReference type="ChEBI" id="CHEBI:456216"/>
        <dbReference type="EC" id="4.2.1.136"/>
    </reaction>
</comment>
<comment type="catalytic activity">
    <reaction evidence="1 18 19">
        <text>(6R)-NADHX = (6S)-NADHX</text>
        <dbReference type="Rhea" id="RHEA:32215"/>
        <dbReference type="ChEBI" id="CHEBI:64074"/>
        <dbReference type="ChEBI" id="CHEBI:64075"/>
        <dbReference type="EC" id="5.1.99.6"/>
    </reaction>
</comment>
<dbReference type="PROSITE" id="PS51383">
    <property type="entry name" value="YJEF_C_3"/>
    <property type="match status" value="1"/>
</dbReference>
<keyword evidence="13" id="KW-0511">Multifunctional enzyme</keyword>
<dbReference type="SUPFAM" id="SSF53613">
    <property type="entry name" value="Ribokinase-like"/>
    <property type="match status" value="1"/>
</dbReference>
<dbReference type="GO" id="GO:0005524">
    <property type="term" value="F:ATP binding"/>
    <property type="evidence" value="ECO:0007669"/>
    <property type="project" value="UniProtKB-UniRule"/>
</dbReference>
<evidence type="ECO:0000256" key="19">
    <source>
        <dbReference type="PIRNR" id="PIRNR017184"/>
    </source>
</evidence>
<evidence type="ECO:0000256" key="15">
    <source>
        <dbReference type="ARBA" id="ARBA00048238"/>
    </source>
</evidence>
<feature type="binding site" evidence="18">
    <location>
        <position position="166"/>
    </location>
    <ligand>
        <name>(6S)-NADPHX</name>
        <dbReference type="ChEBI" id="CHEBI:64076"/>
    </ligand>
</feature>
<comment type="catalytic activity">
    <reaction evidence="15 17 19">
        <text>(6S)-NADHX + ADP = AMP + phosphate + NADH + H(+)</text>
        <dbReference type="Rhea" id="RHEA:32223"/>
        <dbReference type="ChEBI" id="CHEBI:15378"/>
        <dbReference type="ChEBI" id="CHEBI:43474"/>
        <dbReference type="ChEBI" id="CHEBI:57945"/>
        <dbReference type="ChEBI" id="CHEBI:64074"/>
        <dbReference type="ChEBI" id="CHEBI:456215"/>
        <dbReference type="ChEBI" id="CHEBI:456216"/>
        <dbReference type="EC" id="4.2.1.136"/>
    </reaction>
</comment>
<proteinExistence type="inferred from homology"/>
<evidence type="ECO:0000256" key="12">
    <source>
        <dbReference type="ARBA" id="ARBA00023239"/>
    </source>
</evidence>
<keyword evidence="6 17" id="KW-0547">Nucleotide-binding</keyword>
<dbReference type="GO" id="GO:0052856">
    <property type="term" value="F:NAD(P)HX epimerase activity"/>
    <property type="evidence" value="ECO:0007669"/>
    <property type="project" value="UniProtKB-UniRule"/>
</dbReference>
<keyword evidence="23" id="KW-1185">Reference proteome</keyword>